<sequence length="57" mass="6404">MGLTWDNIDFASKTLTVEKTLLTKSAKVSEFQSPKTNSSLRTIHIGYTLCNSLKEKK</sequence>
<name>A0ABN1M1C6_9FIRM</name>
<dbReference type="EMBL" id="BAAACP010000005">
    <property type="protein sequence ID" value="GAA0863056.1"/>
    <property type="molecule type" value="Genomic_DNA"/>
</dbReference>
<dbReference type="InterPro" id="IPR013762">
    <property type="entry name" value="Integrase-like_cat_sf"/>
</dbReference>
<evidence type="ECO:0000313" key="1">
    <source>
        <dbReference type="EMBL" id="GAA0863056.1"/>
    </source>
</evidence>
<keyword evidence="2" id="KW-1185">Reference proteome</keyword>
<gene>
    <name evidence="1" type="ORF">GCM10008917_10870</name>
</gene>
<proteinExistence type="predicted"/>
<accession>A0ABN1M1C6</accession>
<reference evidence="1 2" key="1">
    <citation type="journal article" date="2019" name="Int. J. Syst. Evol. Microbiol.">
        <title>The Global Catalogue of Microorganisms (GCM) 10K type strain sequencing project: providing services to taxonomists for standard genome sequencing and annotation.</title>
        <authorList>
            <consortium name="The Broad Institute Genomics Platform"/>
            <consortium name="The Broad Institute Genome Sequencing Center for Infectious Disease"/>
            <person name="Wu L."/>
            <person name="Ma J."/>
        </authorList>
    </citation>
    <scope>NUCLEOTIDE SEQUENCE [LARGE SCALE GENOMIC DNA]</scope>
    <source>
        <strain evidence="1 2">JCM 6486</strain>
    </source>
</reference>
<comment type="caution">
    <text evidence="1">The sequence shown here is derived from an EMBL/GenBank/DDBJ whole genome shotgun (WGS) entry which is preliminary data.</text>
</comment>
<dbReference type="RefSeq" id="WP_346043571.1">
    <property type="nucleotide sequence ID" value="NZ_BAAACP010000005.1"/>
</dbReference>
<protein>
    <recommendedName>
        <fullName evidence="3">Integrase</fullName>
    </recommendedName>
</protein>
<dbReference type="Proteomes" id="UP001400965">
    <property type="component" value="Unassembled WGS sequence"/>
</dbReference>
<organism evidence="1 2">
    <name type="scientific">Paraclostridium tenue</name>
    <dbReference type="NCBI Taxonomy" id="1737"/>
    <lineage>
        <taxon>Bacteria</taxon>
        <taxon>Bacillati</taxon>
        <taxon>Bacillota</taxon>
        <taxon>Clostridia</taxon>
        <taxon>Peptostreptococcales</taxon>
        <taxon>Peptostreptococcaceae</taxon>
        <taxon>Paraclostridium</taxon>
    </lineage>
</organism>
<dbReference type="Gene3D" id="1.10.443.10">
    <property type="entry name" value="Intergrase catalytic core"/>
    <property type="match status" value="1"/>
</dbReference>
<evidence type="ECO:0008006" key="3">
    <source>
        <dbReference type="Google" id="ProtNLM"/>
    </source>
</evidence>
<evidence type="ECO:0000313" key="2">
    <source>
        <dbReference type="Proteomes" id="UP001400965"/>
    </source>
</evidence>